<evidence type="ECO:0000313" key="2">
    <source>
        <dbReference type="EMBL" id="PIV10863.1"/>
    </source>
</evidence>
<dbReference type="InterPro" id="IPR051083">
    <property type="entry name" value="GrpII_Intron_Splice-Mob/Def"/>
</dbReference>
<evidence type="ECO:0000259" key="1">
    <source>
        <dbReference type="PROSITE" id="PS50878"/>
    </source>
</evidence>
<dbReference type="Pfam" id="PF00078">
    <property type="entry name" value="RVT_1"/>
    <property type="match status" value="1"/>
</dbReference>
<reference evidence="3" key="1">
    <citation type="submission" date="2017-09" db="EMBL/GenBank/DDBJ databases">
        <title>Depth-based differentiation of microbial function through sediment-hosted aquifers and enrichment of novel symbionts in the deep terrestrial subsurface.</title>
        <authorList>
            <person name="Probst A.J."/>
            <person name="Ladd B."/>
            <person name="Jarett J.K."/>
            <person name="Geller-Mcgrath D.E."/>
            <person name="Sieber C.M.K."/>
            <person name="Emerson J.B."/>
            <person name="Anantharaman K."/>
            <person name="Thomas B.C."/>
            <person name="Malmstrom R."/>
            <person name="Stieglmeier M."/>
            <person name="Klingl A."/>
            <person name="Woyke T."/>
            <person name="Ryan C.M."/>
            <person name="Banfield J.F."/>
        </authorList>
    </citation>
    <scope>NUCLEOTIDE SEQUENCE [LARGE SCALE GENOMIC DNA]</scope>
</reference>
<feature type="domain" description="Reverse transcriptase" evidence="1">
    <location>
        <begin position="1"/>
        <end position="268"/>
    </location>
</feature>
<dbReference type="InterPro" id="IPR043502">
    <property type="entry name" value="DNA/RNA_pol_sf"/>
</dbReference>
<evidence type="ECO:0000313" key="3">
    <source>
        <dbReference type="Proteomes" id="UP000230673"/>
    </source>
</evidence>
<dbReference type="AlphaFoldDB" id="A0A2M7BWA8"/>
<dbReference type="Proteomes" id="UP000230673">
    <property type="component" value="Unassembled WGS sequence"/>
</dbReference>
<organism evidence="2 3">
    <name type="scientific">Candidatus Roizmanbacteria bacterium CG03_land_8_20_14_0_80_35_26</name>
    <dbReference type="NCBI Taxonomy" id="1974845"/>
    <lineage>
        <taxon>Bacteria</taxon>
        <taxon>Candidatus Roizmaniibacteriota</taxon>
    </lineage>
</organism>
<protein>
    <submittedName>
        <fullName evidence="2">RNA-dependent DNA polymerase</fullName>
    </submittedName>
</protein>
<gene>
    <name evidence="2" type="ORF">COS50_03195</name>
</gene>
<dbReference type="EMBL" id="PEUY01000046">
    <property type="protein sequence ID" value="PIV10863.1"/>
    <property type="molecule type" value="Genomic_DNA"/>
</dbReference>
<accession>A0A2M7BWA8</accession>
<name>A0A2M7BWA8_9BACT</name>
<dbReference type="PROSITE" id="PS50878">
    <property type="entry name" value="RT_POL"/>
    <property type="match status" value="1"/>
</dbReference>
<comment type="caution">
    <text evidence="2">The sequence shown here is derived from an EMBL/GenBank/DDBJ whole genome shotgun (WGS) entry which is preliminary data.</text>
</comment>
<dbReference type="SUPFAM" id="SSF56672">
    <property type="entry name" value="DNA/RNA polymerases"/>
    <property type="match status" value="1"/>
</dbReference>
<sequence length="388" mass="46443">MYDQIISFTNLLKAYYKARRSKRFKRRLQKIEIDFEDRLINICYQLKNQSYQPKKYHRFLVFEPKKRQISAPAFIDRIIHHAILIVIEPLFDKLFIPSSFACQKNKGTHSGMLYIARRYGKLIKKYEILYALKCDIKQYFANIEHNVLFELLSKVITCPKTLWLLKLIIDSYKDSPGKGIPIGNLTSQLFANIYLHELDLYVTKYLKVQYYFRYMDDFLVLSHDIEPLKKLREKIKLFLSEKLYLSLHPKKVNIFRADRGLDFVGYCIKPDGISMRKKTLRRYKKRHKKRIKLLEKSKMQLKKYKTYSQLPLFTTSKLNDEVKYELEEKIRKQKEKLRASRNSFKGFLRYSKHKKLATGGVKVNGIIIPKIFSRKKISSKQLTIFQFR</sequence>
<dbReference type="CDD" id="cd01651">
    <property type="entry name" value="RT_G2_intron"/>
    <property type="match status" value="1"/>
</dbReference>
<proteinExistence type="predicted"/>
<dbReference type="PANTHER" id="PTHR34047">
    <property type="entry name" value="NUCLEAR INTRON MATURASE 1, MITOCHONDRIAL-RELATED"/>
    <property type="match status" value="1"/>
</dbReference>
<dbReference type="PANTHER" id="PTHR34047:SF8">
    <property type="entry name" value="PROTEIN YKFC"/>
    <property type="match status" value="1"/>
</dbReference>
<dbReference type="InterPro" id="IPR000477">
    <property type="entry name" value="RT_dom"/>
</dbReference>